<dbReference type="EMBL" id="LAZR01010718">
    <property type="protein sequence ID" value="KKM65474.1"/>
    <property type="molecule type" value="Genomic_DNA"/>
</dbReference>
<proteinExistence type="predicted"/>
<reference evidence="1" key="1">
    <citation type="journal article" date="2015" name="Nature">
        <title>Complex archaea that bridge the gap between prokaryotes and eukaryotes.</title>
        <authorList>
            <person name="Spang A."/>
            <person name="Saw J.H."/>
            <person name="Jorgensen S.L."/>
            <person name="Zaremba-Niedzwiedzka K."/>
            <person name="Martijn J."/>
            <person name="Lind A.E."/>
            <person name="van Eijk R."/>
            <person name="Schleper C."/>
            <person name="Guy L."/>
            <person name="Ettema T.J."/>
        </authorList>
    </citation>
    <scope>NUCLEOTIDE SEQUENCE</scope>
</reference>
<evidence type="ECO:0000313" key="1">
    <source>
        <dbReference type="EMBL" id="KKM65474.1"/>
    </source>
</evidence>
<comment type="caution">
    <text evidence="1">The sequence shown here is derived from an EMBL/GenBank/DDBJ whole genome shotgun (WGS) entry which is preliminary data.</text>
</comment>
<organism evidence="1">
    <name type="scientific">marine sediment metagenome</name>
    <dbReference type="NCBI Taxonomy" id="412755"/>
    <lineage>
        <taxon>unclassified sequences</taxon>
        <taxon>metagenomes</taxon>
        <taxon>ecological metagenomes</taxon>
    </lineage>
</organism>
<gene>
    <name evidence="1" type="ORF">LCGC14_1490930</name>
</gene>
<sequence>MARTGQELHAQFSIFIGDSWQSVATSDGTTTTIVDTALQRFGTDGVRGAYARNTEASHTAIWEVRRITDLTTFTATVAPAFGTKLDDTEAYEIHRWDPADKFTALDEAAKRIGHLIAQLVFDETLTGDGRARSFTIPTSLRTGPVVVQMEQPLSVESEWNFLKDPIGDSTTNFTATNTTATTLAQSDNDFIIPKYDDTATKLATATTTNGQYDQVVANMANDITAALAAGRRMTYGKWIYCRTPSRVTVLFVDDNGTVGSASSLHQGRGWELLHSTGNVSDANATTLTTRIDVTNAAGAVDLWWNRGWFYFGEADRITDLYDGSKAFRPRRDDTTQRIYLSFAPTRGYQLRLQGRNTLSLLGTTASTQVTNTMELDAISEQVLFAEAARILYGRQVFSSDEFPTLAPKIAKADELLTEMKKWAQQPMSTATIRGPYS</sequence>
<protein>
    <submittedName>
        <fullName evidence="1">Uncharacterized protein</fullName>
    </submittedName>
</protein>
<dbReference type="AlphaFoldDB" id="A0A0F9J6S3"/>
<name>A0A0F9J6S3_9ZZZZ</name>
<accession>A0A0F9J6S3</accession>